<dbReference type="OrthoDB" id="3365698at2759"/>
<dbReference type="EMBL" id="JACAZH010000012">
    <property type="protein sequence ID" value="KAF7353517.1"/>
    <property type="molecule type" value="Genomic_DNA"/>
</dbReference>
<protein>
    <submittedName>
        <fullName evidence="1">ABC protein</fullName>
    </submittedName>
</protein>
<comment type="caution">
    <text evidence="1">The sequence shown here is derived from an EMBL/GenBank/DDBJ whole genome shotgun (WGS) entry which is preliminary data.</text>
</comment>
<keyword evidence="2" id="KW-1185">Reference proteome</keyword>
<dbReference type="Proteomes" id="UP000623467">
    <property type="component" value="Unassembled WGS sequence"/>
</dbReference>
<organism evidence="1 2">
    <name type="scientific">Mycena sanguinolenta</name>
    <dbReference type="NCBI Taxonomy" id="230812"/>
    <lineage>
        <taxon>Eukaryota</taxon>
        <taxon>Fungi</taxon>
        <taxon>Dikarya</taxon>
        <taxon>Basidiomycota</taxon>
        <taxon>Agaricomycotina</taxon>
        <taxon>Agaricomycetes</taxon>
        <taxon>Agaricomycetidae</taxon>
        <taxon>Agaricales</taxon>
        <taxon>Marasmiineae</taxon>
        <taxon>Mycenaceae</taxon>
        <taxon>Mycena</taxon>
    </lineage>
</organism>
<proteinExistence type="predicted"/>
<dbReference type="AlphaFoldDB" id="A0A8H7CZ49"/>
<evidence type="ECO:0000313" key="1">
    <source>
        <dbReference type="EMBL" id="KAF7353517.1"/>
    </source>
</evidence>
<dbReference type="SUPFAM" id="SSF52047">
    <property type="entry name" value="RNI-like"/>
    <property type="match status" value="1"/>
</dbReference>
<evidence type="ECO:0000313" key="2">
    <source>
        <dbReference type="Proteomes" id="UP000623467"/>
    </source>
</evidence>
<reference evidence="1" key="1">
    <citation type="submission" date="2020-05" db="EMBL/GenBank/DDBJ databases">
        <title>Mycena genomes resolve the evolution of fungal bioluminescence.</title>
        <authorList>
            <person name="Tsai I.J."/>
        </authorList>
    </citation>
    <scope>NUCLEOTIDE SEQUENCE</scope>
    <source>
        <strain evidence="1">160909Yilan</strain>
    </source>
</reference>
<gene>
    <name evidence="1" type="ORF">MSAN_01541300</name>
</gene>
<sequence length="483" mass="54200">MISISDTSLDDEISTLSEKLRQMKGQRARLSSYRAQTKAIFSPVTRVPPEILAEIFLCTLPPVSKSLGRFNVARSPWLLTQINSHWRAVALSTPSLWSQVVLGYNTMYSLPALDAQIQRAQNLKIYFYGGPRVTLTQGNSIRHTHMFQLLLRHSSRWEELSLGLTSDSALIPILNAHRGPFSSLKKLWINWHREGGELGDLQSIICFQSTISLVDVGIIDIPAALAIHQPQLTHLHLSRTSWDRQLGILKVARDVVEANLTFDRSERRPEIGEIIDLSHLRRLCVSPPDAMSYFKAPALEELAIWVEGSDSDIPTLLTSFFNLSACHLRSLRLSGSPSAHVTTMILQNLPIITELILICAIPHSREVDSLICRLATSKHTGGTMVAPQLRSLSFGFLSKNNLDYKLYLKMLDSRWRAEESRLENTALLVTGGLGPDLTTLYGLRALCDGGLNLVVLQGEKARNQIHAWLYSSPHLKTMDWMEW</sequence>
<accession>A0A8H7CZ49</accession>
<name>A0A8H7CZ49_9AGAR</name>